<dbReference type="OrthoDB" id="3294234at2"/>
<dbReference type="STRING" id="35752.SAMN05421541_112130"/>
<protein>
    <submittedName>
        <fullName evidence="2">Uncharacterized protein</fullName>
    </submittedName>
</protein>
<feature type="transmembrane region" description="Helical" evidence="1">
    <location>
        <begin position="172"/>
        <end position="191"/>
    </location>
</feature>
<gene>
    <name evidence="2" type="ORF">SAMN05421541_112130</name>
</gene>
<dbReference type="RefSeq" id="WP_093619475.1">
    <property type="nucleotide sequence ID" value="NZ_BOMT01000067.1"/>
</dbReference>
<keyword evidence="3" id="KW-1185">Reference proteome</keyword>
<proteinExistence type="predicted"/>
<dbReference type="AlphaFoldDB" id="A0A1I2JEE6"/>
<sequence>MRPRSDLAIAPVYLLAMLAFTAMVVPVATTWVRADVDAIPGTLIVFGMIMVVRLIAIESTRRPRMVPLVAAGSVTVFLMIIVAMSVPLWLLDGGRAQELRATVVSVYDGSGNPPSYDLAVGGVPIPGRLDDWPGDGAGAIGDEVVVVQDRKGLTDPRLPEQRAEDLEGDPRAMILPTVAVVAALCAAAVWPGRRRSAAATR</sequence>
<keyword evidence="1" id="KW-0472">Membrane</keyword>
<feature type="transmembrane region" description="Helical" evidence="1">
    <location>
        <begin position="38"/>
        <end position="56"/>
    </location>
</feature>
<reference evidence="2 3" key="1">
    <citation type="submission" date="2016-10" db="EMBL/GenBank/DDBJ databases">
        <authorList>
            <person name="de Groot N.N."/>
        </authorList>
    </citation>
    <scope>NUCLEOTIDE SEQUENCE [LARGE SCALE GENOMIC DNA]</scope>
    <source>
        <strain evidence="2 3">DSM 43019</strain>
    </source>
</reference>
<evidence type="ECO:0000256" key="1">
    <source>
        <dbReference type="SAM" id="Phobius"/>
    </source>
</evidence>
<evidence type="ECO:0000313" key="2">
    <source>
        <dbReference type="EMBL" id="SFF52468.1"/>
    </source>
</evidence>
<organism evidence="2 3">
    <name type="scientific">Actinoplanes philippinensis</name>
    <dbReference type="NCBI Taxonomy" id="35752"/>
    <lineage>
        <taxon>Bacteria</taxon>
        <taxon>Bacillati</taxon>
        <taxon>Actinomycetota</taxon>
        <taxon>Actinomycetes</taxon>
        <taxon>Micromonosporales</taxon>
        <taxon>Micromonosporaceae</taxon>
        <taxon>Actinoplanes</taxon>
    </lineage>
</organism>
<keyword evidence="1" id="KW-0812">Transmembrane</keyword>
<name>A0A1I2JEE6_9ACTN</name>
<feature type="transmembrane region" description="Helical" evidence="1">
    <location>
        <begin position="68"/>
        <end position="90"/>
    </location>
</feature>
<evidence type="ECO:0000313" key="3">
    <source>
        <dbReference type="Proteomes" id="UP000199645"/>
    </source>
</evidence>
<keyword evidence="1" id="KW-1133">Transmembrane helix</keyword>
<accession>A0A1I2JEE6</accession>
<dbReference type="EMBL" id="FONV01000012">
    <property type="protein sequence ID" value="SFF52468.1"/>
    <property type="molecule type" value="Genomic_DNA"/>
</dbReference>
<feature type="transmembrane region" description="Helical" evidence="1">
    <location>
        <begin position="12"/>
        <end position="32"/>
    </location>
</feature>
<dbReference type="Proteomes" id="UP000199645">
    <property type="component" value="Unassembled WGS sequence"/>
</dbReference>